<dbReference type="InterPro" id="IPR029063">
    <property type="entry name" value="SAM-dependent_MTases_sf"/>
</dbReference>
<dbReference type="Proteomes" id="UP000678513">
    <property type="component" value="Chromosome"/>
</dbReference>
<dbReference type="CDD" id="cd02440">
    <property type="entry name" value="AdoMet_MTases"/>
    <property type="match status" value="1"/>
</dbReference>
<sequence length="269" mass="28244">MSTGPDSIPFAHRPTATAPGHWVLARAGKRVLRPGGLGLTRAMLGRCSLGNKDVVELAPGLGRTAREIIAAAPRSYVGVDSDATAVARVNEVVKSVGGSCRQADAADTGLGDASADAVIGEAMLTMQSPRGKAGIVTEAVRILRPGGLYAIHELGLAPDDIDPEIGSDISKALARSIHVNARPLTLAQWSELLISNGLVIEWTSTAPMALLKIGRNLADEGVLGVLRIAKNLVTQPDLRRRVLSMRQTFTTYESSMCGVALVARKPSQS</sequence>
<feature type="domain" description="Methyltransferase" evidence="1">
    <location>
        <begin position="54"/>
        <end position="147"/>
    </location>
</feature>
<dbReference type="Gene3D" id="3.40.50.150">
    <property type="entry name" value="Vaccinia Virus protein VP39"/>
    <property type="match status" value="1"/>
</dbReference>
<evidence type="ECO:0000313" key="2">
    <source>
        <dbReference type="EMBL" id="QUC09389.1"/>
    </source>
</evidence>
<name>A0ABX7Y842_9ACTN</name>
<dbReference type="EMBL" id="CP072384">
    <property type="protein sequence ID" value="QUC09389.1"/>
    <property type="molecule type" value="Genomic_DNA"/>
</dbReference>
<dbReference type="Pfam" id="PF13649">
    <property type="entry name" value="Methyltransf_25"/>
    <property type="match status" value="1"/>
</dbReference>
<protein>
    <submittedName>
        <fullName evidence="2">Class I SAM-dependent methyltransferase</fullName>
    </submittedName>
</protein>
<dbReference type="GO" id="GO:0008168">
    <property type="term" value="F:methyltransferase activity"/>
    <property type="evidence" value="ECO:0007669"/>
    <property type="project" value="UniProtKB-KW"/>
</dbReference>
<keyword evidence="3" id="KW-1185">Reference proteome</keyword>
<gene>
    <name evidence="2" type="ORF">J5A65_06685</name>
</gene>
<dbReference type="InterPro" id="IPR041698">
    <property type="entry name" value="Methyltransf_25"/>
</dbReference>
<dbReference type="GO" id="GO:0032259">
    <property type="term" value="P:methylation"/>
    <property type="evidence" value="ECO:0007669"/>
    <property type="project" value="UniProtKB-KW"/>
</dbReference>
<organism evidence="2 3">
    <name type="scientific">Arachnia rubra</name>
    <dbReference type="NCBI Taxonomy" id="1547448"/>
    <lineage>
        <taxon>Bacteria</taxon>
        <taxon>Bacillati</taxon>
        <taxon>Actinomycetota</taxon>
        <taxon>Actinomycetes</taxon>
        <taxon>Propionibacteriales</taxon>
        <taxon>Propionibacteriaceae</taxon>
        <taxon>Arachnia</taxon>
    </lineage>
</organism>
<proteinExistence type="predicted"/>
<accession>A0ABX7Y842</accession>
<evidence type="ECO:0000259" key="1">
    <source>
        <dbReference type="Pfam" id="PF13649"/>
    </source>
</evidence>
<keyword evidence="2" id="KW-0808">Transferase</keyword>
<dbReference type="SUPFAM" id="SSF53335">
    <property type="entry name" value="S-adenosyl-L-methionine-dependent methyltransferases"/>
    <property type="match status" value="1"/>
</dbReference>
<evidence type="ECO:0000313" key="3">
    <source>
        <dbReference type="Proteomes" id="UP000678513"/>
    </source>
</evidence>
<reference evidence="2 3" key="1">
    <citation type="submission" date="2021-03" db="EMBL/GenBank/DDBJ databases">
        <title>Human Oral Microbial Genomes.</title>
        <authorList>
            <person name="Johnston C.D."/>
            <person name="Chen T."/>
            <person name="Dewhirst F.E."/>
        </authorList>
    </citation>
    <scope>NUCLEOTIDE SEQUENCE [LARGE SCALE GENOMIC DNA]</scope>
    <source>
        <strain evidence="2 3">DSMZ 100122</strain>
    </source>
</reference>
<keyword evidence="2" id="KW-0489">Methyltransferase</keyword>
<dbReference type="RefSeq" id="WP_212326905.1">
    <property type="nucleotide sequence ID" value="NZ_AP024463.1"/>
</dbReference>